<dbReference type="GO" id="GO:0008033">
    <property type="term" value="P:tRNA processing"/>
    <property type="evidence" value="ECO:0007669"/>
    <property type="project" value="UniProtKB-KW"/>
</dbReference>
<dbReference type="KEGG" id="char:105905404"/>
<dbReference type="CTD" id="10556"/>
<comment type="subcellular location">
    <subcellularLocation>
        <location evidence="1">Nucleus</location>
        <location evidence="1">Nucleolus</location>
    </subcellularLocation>
</comment>
<keyword evidence="6" id="KW-0007">Acetylation</keyword>
<dbReference type="GeneTree" id="ENSGT00390000000883"/>
<evidence type="ECO:0000256" key="7">
    <source>
        <dbReference type="ARBA" id="ARBA00023242"/>
    </source>
</evidence>
<proteinExistence type="inferred from homology"/>
<dbReference type="SUPFAM" id="SSF89550">
    <property type="entry name" value="PHP domain-like"/>
    <property type="match status" value="1"/>
</dbReference>
<comment type="subunit">
    <text evidence="9">Component of nuclear RNase P and RNase MRP ribonucleoproteins. RNase P consists of a catalytic RNA moiety and about 10 protein subunits; POP1, POP4, POP5, POP7, RPP14, RPP21, RPP25, RPP30, RPP38 and RPP40. Within the RNase P complex, POP1, POP7 and RPP25 form the 'finger' subcomplex, POP5, RPP14, RPP40 and homodimeric RPP30 form the 'palm' subcomplex, and RPP21, POP4 and RPP38 form the 'wrist' subcomplex. All subunits of the RNase P complex interact with the catalytic RNA. Several subunits of RNase P are also part of the RNase MRP complex. RNase MRP consists of a catalytic RNA moiety and about 8 protein subunits; POP1, POP7, RPP25, RPP30, RPP38, RPP40 and possibly also POP4 and POP5.</text>
</comment>
<evidence type="ECO:0000256" key="11">
    <source>
        <dbReference type="ARBA" id="ARBA00075070"/>
    </source>
</evidence>
<dbReference type="GO" id="GO:0005840">
    <property type="term" value="C:ribosome"/>
    <property type="evidence" value="ECO:0007669"/>
    <property type="project" value="InterPro"/>
</dbReference>
<dbReference type="FunFam" id="3.20.20.140:FF:000031">
    <property type="entry name" value="ribonuclease P protein subunit p30"/>
    <property type="match status" value="1"/>
</dbReference>
<reference evidence="14 15" key="1">
    <citation type="submission" date="2025-04" db="UniProtKB">
        <authorList>
            <consortium name="RefSeq"/>
        </authorList>
    </citation>
    <scope>IDENTIFICATION</scope>
</reference>
<evidence type="ECO:0000256" key="1">
    <source>
        <dbReference type="ARBA" id="ARBA00004604"/>
    </source>
</evidence>
<dbReference type="RefSeq" id="XP_012688854.1">
    <property type="nucleotide sequence ID" value="XM_012833400.3"/>
</dbReference>
<dbReference type="Pfam" id="PF01876">
    <property type="entry name" value="RNase_P_p30"/>
    <property type="match status" value="1"/>
</dbReference>
<dbReference type="RefSeq" id="XP_031417277.1">
    <property type="nucleotide sequence ID" value="XM_031561417.2"/>
</dbReference>
<dbReference type="PANTHER" id="PTHR13031:SF0">
    <property type="entry name" value="RIBONUCLEASE P PROTEIN SUBUNIT P30"/>
    <property type="match status" value="1"/>
</dbReference>
<evidence type="ECO:0000256" key="9">
    <source>
        <dbReference type="ARBA" id="ARBA00065838"/>
    </source>
</evidence>
<name>A0A6P3W5H1_CLUHA</name>
<dbReference type="InterPro" id="IPR002738">
    <property type="entry name" value="RNase_P_p30"/>
</dbReference>
<comment type="similarity">
    <text evidence="2">Belongs to the eukaryotic/archaeal RNase P protein component 3 family.</text>
</comment>
<feature type="region of interest" description="Disordered" evidence="12">
    <location>
        <begin position="243"/>
        <end position="275"/>
    </location>
</feature>
<dbReference type="GO" id="GO:0003735">
    <property type="term" value="F:structural constituent of ribosome"/>
    <property type="evidence" value="ECO:0007669"/>
    <property type="project" value="InterPro"/>
</dbReference>
<dbReference type="InterPro" id="IPR018130">
    <property type="entry name" value="Ribosomal_uS2_CS"/>
</dbReference>
<sequence>MVCKMAMFMDLNVNFTKDKKTLQNIIETAAHLGYSTVAINYTLESQQKKPEIPKPTSISDLFTKLPVVQGRSRPIRVLSRLTVVATDPSHFRPNAEYKAFDLVAVFPKTEKLFHAACMTFEVDIICVTVTEKQPFHFKRAPVNGAIDRGVFFEIVYTPAIRDSTMRRYTIGNSLGLMETCKGKGVILSSGAEKPLELRGPYDIANLGLVFGLSEGDAKAAVSTNCRSVVLNGETRTTAFGIIRTMKKPPPAPTASEEDKSEERENSAAKRAKMEH</sequence>
<dbReference type="Proteomes" id="UP000515152">
    <property type="component" value="Chromosome 23"/>
</dbReference>
<evidence type="ECO:0000256" key="8">
    <source>
        <dbReference type="ARBA" id="ARBA00053284"/>
    </source>
</evidence>
<keyword evidence="7" id="KW-0539">Nucleus</keyword>
<comment type="function">
    <text evidence="8">Component of ribonuclease P, a ribonucleoprotein complex that generates mature tRNA molecules by cleaving their 5'-ends. Also a component of the MRP ribonuclease complex, which cleaves pre-rRNA sequences.</text>
</comment>
<dbReference type="PANTHER" id="PTHR13031">
    <property type="entry name" value="RIBONUCLEASE P SUBUNIT P30"/>
    <property type="match status" value="1"/>
</dbReference>
<gene>
    <name evidence="14 15" type="primary">rpp30</name>
</gene>
<protein>
    <recommendedName>
        <fullName evidence="10">Ribonuclease P protein subunit p30</fullName>
    </recommendedName>
    <alternativeName>
        <fullName evidence="11">RNase P subunit 2</fullName>
    </alternativeName>
</protein>
<keyword evidence="13" id="KW-1185">Reference proteome</keyword>
<keyword evidence="5" id="KW-0819">tRNA processing</keyword>
<evidence type="ECO:0000256" key="12">
    <source>
        <dbReference type="SAM" id="MobiDB-lite"/>
    </source>
</evidence>
<feature type="compositionally biased region" description="Basic and acidic residues" evidence="12">
    <location>
        <begin position="256"/>
        <end position="275"/>
    </location>
</feature>
<dbReference type="GeneID" id="105905404"/>
<evidence type="ECO:0000256" key="2">
    <source>
        <dbReference type="ARBA" id="ARBA00007331"/>
    </source>
</evidence>
<evidence type="ECO:0000256" key="6">
    <source>
        <dbReference type="ARBA" id="ARBA00022990"/>
    </source>
</evidence>
<organism evidence="13 14">
    <name type="scientific">Clupea harengus</name>
    <name type="common">Atlantic herring</name>
    <dbReference type="NCBI Taxonomy" id="7950"/>
    <lineage>
        <taxon>Eukaryota</taxon>
        <taxon>Metazoa</taxon>
        <taxon>Chordata</taxon>
        <taxon>Craniata</taxon>
        <taxon>Vertebrata</taxon>
        <taxon>Euteleostomi</taxon>
        <taxon>Actinopterygii</taxon>
        <taxon>Neopterygii</taxon>
        <taxon>Teleostei</taxon>
        <taxon>Clupei</taxon>
        <taxon>Clupeiformes</taxon>
        <taxon>Clupeoidei</taxon>
        <taxon>Clupeidae</taxon>
        <taxon>Clupea</taxon>
    </lineage>
</organism>
<dbReference type="GO" id="GO:0005655">
    <property type="term" value="C:nucleolar ribonuclease P complex"/>
    <property type="evidence" value="ECO:0007669"/>
    <property type="project" value="TreeGrafter"/>
</dbReference>
<evidence type="ECO:0000313" key="14">
    <source>
        <dbReference type="RefSeq" id="XP_012688854.1"/>
    </source>
</evidence>
<dbReference type="GO" id="GO:0006412">
    <property type="term" value="P:translation"/>
    <property type="evidence" value="ECO:0007669"/>
    <property type="project" value="InterPro"/>
</dbReference>
<evidence type="ECO:0000256" key="10">
    <source>
        <dbReference type="ARBA" id="ARBA00068480"/>
    </source>
</evidence>
<dbReference type="GO" id="GO:0006364">
    <property type="term" value="P:rRNA processing"/>
    <property type="evidence" value="ECO:0007669"/>
    <property type="project" value="UniProtKB-KW"/>
</dbReference>
<keyword evidence="3" id="KW-0698">rRNA processing</keyword>
<dbReference type="InterPro" id="IPR016195">
    <property type="entry name" value="Pol/histidinol_Pase-like"/>
</dbReference>
<dbReference type="AlphaFoldDB" id="A0A6P3W5H1"/>
<dbReference type="GO" id="GO:0003723">
    <property type="term" value="F:RNA binding"/>
    <property type="evidence" value="ECO:0007669"/>
    <property type="project" value="TreeGrafter"/>
</dbReference>
<accession>A0A6P3W5H1</accession>
<evidence type="ECO:0000256" key="4">
    <source>
        <dbReference type="ARBA" id="ARBA00022553"/>
    </source>
</evidence>
<evidence type="ECO:0000313" key="15">
    <source>
        <dbReference type="RefSeq" id="XP_031417277.1"/>
    </source>
</evidence>
<dbReference type="Gene3D" id="3.20.20.140">
    <property type="entry name" value="Metal-dependent hydrolases"/>
    <property type="match status" value="1"/>
</dbReference>
<keyword evidence="4" id="KW-0597">Phosphoprotein</keyword>
<evidence type="ECO:0000256" key="5">
    <source>
        <dbReference type="ARBA" id="ARBA00022694"/>
    </source>
</evidence>
<evidence type="ECO:0000313" key="13">
    <source>
        <dbReference type="Proteomes" id="UP000515152"/>
    </source>
</evidence>
<evidence type="ECO:0000256" key="3">
    <source>
        <dbReference type="ARBA" id="ARBA00022552"/>
    </source>
</evidence>
<dbReference type="PROSITE" id="PS00962">
    <property type="entry name" value="RIBOSOMAL_S2_1"/>
    <property type="match status" value="1"/>
</dbReference>
<dbReference type="OrthoDB" id="17948at2759"/>